<dbReference type="EMBL" id="CP001734">
    <property type="protein sequence ID" value="ACV68741.1"/>
    <property type="molecule type" value="Genomic_DNA"/>
</dbReference>
<sequence>MVGPLAAVPKTPFFALVEEGVFLSMSGATPKI</sequence>
<dbReference type="HOGENOM" id="CLU_3389114_0_0_7"/>
<keyword evidence="2" id="KW-1185">Reference proteome</keyword>
<evidence type="ECO:0000313" key="2">
    <source>
        <dbReference type="Proteomes" id="UP000001052"/>
    </source>
</evidence>
<gene>
    <name evidence="1" type="ordered locus">Dret_1454</name>
</gene>
<dbReference type="Proteomes" id="UP000001052">
    <property type="component" value="Chromosome"/>
</dbReference>
<proteinExistence type="predicted"/>
<evidence type="ECO:0000313" key="1">
    <source>
        <dbReference type="EMBL" id="ACV68741.1"/>
    </source>
</evidence>
<reference evidence="2" key="1">
    <citation type="submission" date="2009-09" db="EMBL/GenBank/DDBJ databases">
        <title>The complete chromosome of Desulfohalobium retbaense DSM 5692.</title>
        <authorList>
            <consortium name="US DOE Joint Genome Institute (JGI-PGF)"/>
            <person name="Lucas S."/>
            <person name="Copeland A."/>
            <person name="Lapidus A."/>
            <person name="Glavina del Rio T."/>
            <person name="Dalin E."/>
            <person name="Tice H."/>
            <person name="Bruce D."/>
            <person name="Goodwin L."/>
            <person name="Pitluck S."/>
            <person name="Kyrpides N."/>
            <person name="Mavromatis K."/>
            <person name="Ivanova N."/>
            <person name="Mikhailova N."/>
            <person name="Munk A.C."/>
            <person name="Brettin T."/>
            <person name="Detter J.C."/>
            <person name="Han C."/>
            <person name="Tapia R."/>
            <person name="Larimer F."/>
            <person name="Land M."/>
            <person name="Hauser L."/>
            <person name="Markowitz V."/>
            <person name="Cheng J.-F."/>
            <person name="Hugenholtz P."/>
            <person name="Woyke T."/>
            <person name="Wu D."/>
            <person name="Spring S."/>
            <person name="Klenk H.-P."/>
            <person name="Eisen J.A."/>
        </authorList>
    </citation>
    <scope>NUCLEOTIDE SEQUENCE [LARGE SCALE GENOMIC DNA]</scope>
    <source>
        <strain evidence="2">DSM 5692</strain>
    </source>
</reference>
<protein>
    <submittedName>
        <fullName evidence="1">Uncharacterized protein</fullName>
    </submittedName>
</protein>
<dbReference type="AlphaFoldDB" id="C8X2U4"/>
<dbReference type="KEGG" id="drt:Dret_1454"/>
<reference evidence="1 2" key="2">
    <citation type="journal article" date="2010" name="Stand. Genomic Sci.">
        <title>Complete genome sequence of Desulfohalobium retbaense type strain (HR(100)).</title>
        <authorList>
            <person name="Spring S."/>
            <person name="Nolan M."/>
            <person name="Lapidus A."/>
            <person name="Glavina Del Rio T."/>
            <person name="Copeland A."/>
            <person name="Tice H."/>
            <person name="Cheng J.F."/>
            <person name="Lucas S."/>
            <person name="Land M."/>
            <person name="Chen F."/>
            <person name="Bruce D."/>
            <person name="Goodwin L."/>
            <person name="Pitluck S."/>
            <person name="Ivanova N."/>
            <person name="Mavromatis K."/>
            <person name="Mikhailova N."/>
            <person name="Pati A."/>
            <person name="Chen A."/>
            <person name="Palaniappan K."/>
            <person name="Hauser L."/>
            <person name="Chang Y.J."/>
            <person name="Jeffries C.D."/>
            <person name="Munk C."/>
            <person name="Kiss H."/>
            <person name="Chain P."/>
            <person name="Han C."/>
            <person name="Brettin T."/>
            <person name="Detter J.C."/>
            <person name="Schuler E."/>
            <person name="Goker M."/>
            <person name="Rohde M."/>
            <person name="Bristow J."/>
            <person name="Eisen J.A."/>
            <person name="Markowitz V."/>
            <person name="Hugenholtz P."/>
            <person name="Kyrpides N.C."/>
            <person name="Klenk H.P."/>
        </authorList>
    </citation>
    <scope>NUCLEOTIDE SEQUENCE [LARGE SCALE GENOMIC DNA]</scope>
    <source>
        <strain evidence="1 2">DSM 5692</strain>
    </source>
</reference>
<accession>C8X2U4</accession>
<name>C8X2U4_DESRD</name>
<organism evidence="1 2">
    <name type="scientific">Desulfohalobium retbaense (strain ATCC 49708 / DSM 5692 / JCM 16813 / HR100)</name>
    <dbReference type="NCBI Taxonomy" id="485915"/>
    <lineage>
        <taxon>Bacteria</taxon>
        <taxon>Pseudomonadati</taxon>
        <taxon>Thermodesulfobacteriota</taxon>
        <taxon>Desulfovibrionia</taxon>
        <taxon>Desulfovibrionales</taxon>
        <taxon>Desulfohalobiaceae</taxon>
        <taxon>Desulfohalobium</taxon>
    </lineage>
</organism>